<evidence type="ECO:0000259" key="1">
    <source>
        <dbReference type="Pfam" id="PF00561"/>
    </source>
</evidence>
<evidence type="ECO:0000313" key="3">
    <source>
        <dbReference type="Proteomes" id="UP000036410"/>
    </source>
</evidence>
<dbReference type="Proteomes" id="UP000036410">
    <property type="component" value="Chromosome"/>
</dbReference>
<dbReference type="AlphaFoldDB" id="A0A806U714"/>
<organism evidence="2 3">
    <name type="scientific">Priestia megaterium Q3</name>
    <dbReference type="NCBI Taxonomy" id="1452722"/>
    <lineage>
        <taxon>Bacteria</taxon>
        <taxon>Bacillati</taxon>
        <taxon>Bacillota</taxon>
        <taxon>Bacilli</taxon>
        <taxon>Bacillales</taxon>
        <taxon>Bacillaceae</taxon>
        <taxon>Priestia</taxon>
    </lineage>
</organism>
<dbReference type="InterPro" id="IPR000073">
    <property type="entry name" value="AB_hydrolase_1"/>
</dbReference>
<gene>
    <name evidence="2" type="ORF">AS52_02872</name>
</gene>
<protein>
    <submittedName>
        <fullName evidence="2">Acetoin dehydrogenase E2 subunit dihydrolipoyllysine-residue acetyltransferase</fullName>
    </submittedName>
</protein>
<dbReference type="Gene3D" id="3.40.50.1820">
    <property type="entry name" value="alpha/beta hydrolase"/>
    <property type="match status" value="1"/>
</dbReference>
<feature type="domain" description="AB hydrolase-1" evidence="1">
    <location>
        <begin position="65"/>
        <end position="197"/>
    </location>
</feature>
<dbReference type="InterPro" id="IPR050266">
    <property type="entry name" value="AB_hydrolase_sf"/>
</dbReference>
<keyword evidence="2" id="KW-0808">Transferase</keyword>
<sequence>MQKKFRFLRILRNVIVAILGICIIWSVTNQVMTAVEKKKYPPIGQLVEVNGRDIHVYTKGKGENTIVLLTGLGTTAPALDFEPLVNELSKDNKVVVVEPFGYGWSDTTNKKRTVENSVSEMREALHKSNIKGPYILMPHSVSGVYSMYYANKYPDEVKAIIGIDPTLPKALDYFKEETPNIPSLMSILAPSGLARLALLTSPNQYLPLAEEGTYTAKNLKMTKAISSWKGYNKNVIDEAKELNNNINKTLDMSFPSKMPVMIFTRKIDKEAKEGKSNITFYQNQLSHVSSQKLVVLQGHHYLHWTKYREMSKYVNDFIDTSINSSTKK</sequence>
<proteinExistence type="predicted"/>
<dbReference type="GO" id="GO:0016740">
    <property type="term" value="F:transferase activity"/>
    <property type="evidence" value="ECO:0007669"/>
    <property type="project" value="UniProtKB-KW"/>
</dbReference>
<dbReference type="SUPFAM" id="SSF53474">
    <property type="entry name" value="alpha/beta-Hydrolases"/>
    <property type="match status" value="1"/>
</dbReference>
<dbReference type="EMBL" id="CP010586">
    <property type="protein sequence ID" value="AKP77833.1"/>
    <property type="molecule type" value="Genomic_DNA"/>
</dbReference>
<reference evidence="2 3" key="1">
    <citation type="submission" date="2015-01" db="EMBL/GenBank/DDBJ databases">
        <title>Genome sequence of bacillus megaterium Q3.</title>
        <authorList>
            <person name="Wang Y."/>
            <person name="Luo K."/>
            <person name="Bai L."/>
            <person name="Luo F."/>
        </authorList>
    </citation>
    <scope>NUCLEOTIDE SEQUENCE [LARGE SCALE GENOMIC DNA]</scope>
    <source>
        <strain evidence="2 3">Q3</strain>
    </source>
</reference>
<dbReference type="Pfam" id="PF00561">
    <property type="entry name" value="Abhydrolase_1"/>
    <property type="match status" value="1"/>
</dbReference>
<dbReference type="GO" id="GO:0016020">
    <property type="term" value="C:membrane"/>
    <property type="evidence" value="ECO:0007669"/>
    <property type="project" value="TreeGrafter"/>
</dbReference>
<dbReference type="InterPro" id="IPR029058">
    <property type="entry name" value="AB_hydrolase_fold"/>
</dbReference>
<evidence type="ECO:0000313" key="2">
    <source>
        <dbReference type="EMBL" id="AKP77833.1"/>
    </source>
</evidence>
<dbReference type="PANTHER" id="PTHR43798:SF33">
    <property type="entry name" value="HYDROLASE, PUTATIVE (AFU_ORTHOLOGUE AFUA_2G14860)-RELATED"/>
    <property type="match status" value="1"/>
</dbReference>
<name>A0A806U714_PRIMG</name>
<accession>A0A806U714</accession>
<dbReference type="PANTHER" id="PTHR43798">
    <property type="entry name" value="MONOACYLGLYCEROL LIPASE"/>
    <property type="match status" value="1"/>
</dbReference>